<reference evidence="1 2" key="1">
    <citation type="journal article" date="2012" name="Genome Biol.">
        <title>Genome and low-iron response of an oceanic diatom adapted to chronic iron limitation.</title>
        <authorList>
            <person name="Lommer M."/>
            <person name="Specht M."/>
            <person name="Roy A.S."/>
            <person name="Kraemer L."/>
            <person name="Andreson R."/>
            <person name="Gutowska M.A."/>
            <person name="Wolf J."/>
            <person name="Bergner S.V."/>
            <person name="Schilhabel M.B."/>
            <person name="Klostermeier U.C."/>
            <person name="Beiko R.G."/>
            <person name="Rosenstiel P."/>
            <person name="Hippler M."/>
            <person name="Laroche J."/>
        </authorList>
    </citation>
    <scope>NUCLEOTIDE SEQUENCE [LARGE SCALE GENOMIC DNA]</scope>
    <source>
        <strain evidence="1 2">CCMP1005</strain>
    </source>
</reference>
<name>K0RFA8_THAOC</name>
<evidence type="ECO:0000313" key="1">
    <source>
        <dbReference type="EMBL" id="EJK45187.1"/>
    </source>
</evidence>
<keyword evidence="2" id="KW-1185">Reference proteome</keyword>
<gene>
    <name evidence="1" type="ORF">THAOC_36211</name>
</gene>
<sequence>MESRNKSATLPSNAALDILGTDLLIRCASYLDAHGLVQLGRTSARYGIPQAGLKRSLANEAARQRFRQSVTDKEKGCLPKCNDESDIGLYRALELMRQPLGFDELVGGGFSPQEHPSRFAYTGRCGVWSTALSGHVMRGGKHFVEFAITHERNFPHIMLGVIRPVSLTKGINLEADWEGMVHPVMVSSSFKPAVSERLRSQRTAKWGGSNVHCCAYHSNSGRCCWTDWENEWGLGQERLPGGRGTMGLLLNLDEGTLSVSENGGRLGMIKGGLNGQYCWFVSVYSSCTISMSKSRAPN</sequence>
<organism evidence="1 2">
    <name type="scientific">Thalassiosira oceanica</name>
    <name type="common">Marine diatom</name>
    <dbReference type="NCBI Taxonomy" id="159749"/>
    <lineage>
        <taxon>Eukaryota</taxon>
        <taxon>Sar</taxon>
        <taxon>Stramenopiles</taxon>
        <taxon>Ochrophyta</taxon>
        <taxon>Bacillariophyta</taxon>
        <taxon>Coscinodiscophyceae</taxon>
        <taxon>Thalassiosirophycidae</taxon>
        <taxon>Thalassiosirales</taxon>
        <taxon>Thalassiosiraceae</taxon>
        <taxon>Thalassiosira</taxon>
    </lineage>
</organism>
<proteinExistence type="predicted"/>
<accession>K0RFA8</accession>
<protein>
    <submittedName>
        <fullName evidence="1">Uncharacterized protein</fullName>
    </submittedName>
</protein>
<dbReference type="SUPFAM" id="SSF49899">
    <property type="entry name" value="Concanavalin A-like lectins/glucanases"/>
    <property type="match status" value="1"/>
</dbReference>
<dbReference type="EMBL" id="AGNL01048708">
    <property type="protein sequence ID" value="EJK45187.1"/>
    <property type="molecule type" value="Genomic_DNA"/>
</dbReference>
<dbReference type="Proteomes" id="UP000266841">
    <property type="component" value="Unassembled WGS sequence"/>
</dbReference>
<comment type="caution">
    <text evidence="1">The sequence shown here is derived from an EMBL/GenBank/DDBJ whole genome shotgun (WGS) entry which is preliminary data.</text>
</comment>
<dbReference type="InterPro" id="IPR013320">
    <property type="entry name" value="ConA-like_dom_sf"/>
</dbReference>
<evidence type="ECO:0000313" key="2">
    <source>
        <dbReference type="Proteomes" id="UP000266841"/>
    </source>
</evidence>
<dbReference type="AlphaFoldDB" id="K0RFA8"/>
<dbReference type="Gene3D" id="2.60.120.920">
    <property type="match status" value="1"/>
</dbReference>
<dbReference type="InterPro" id="IPR043136">
    <property type="entry name" value="B30.2/SPRY_sf"/>
</dbReference>